<protein>
    <recommendedName>
        <fullName evidence="1">Cupin type-2 domain-containing protein</fullName>
    </recommendedName>
</protein>
<gene>
    <name evidence="2" type="ORF">GCM10007301_51870</name>
</gene>
<evidence type="ECO:0000313" key="2">
    <source>
        <dbReference type="EMBL" id="GGF85613.1"/>
    </source>
</evidence>
<dbReference type="SUPFAM" id="SSF51182">
    <property type="entry name" value="RmlC-like cupins"/>
    <property type="match status" value="1"/>
</dbReference>
<keyword evidence="3" id="KW-1185">Reference proteome</keyword>
<organism evidence="2 3">
    <name type="scientific">Azorhizobium oxalatiphilum</name>
    <dbReference type="NCBI Taxonomy" id="980631"/>
    <lineage>
        <taxon>Bacteria</taxon>
        <taxon>Pseudomonadati</taxon>
        <taxon>Pseudomonadota</taxon>
        <taxon>Alphaproteobacteria</taxon>
        <taxon>Hyphomicrobiales</taxon>
        <taxon>Xanthobacteraceae</taxon>
        <taxon>Azorhizobium</taxon>
    </lineage>
</organism>
<evidence type="ECO:0000313" key="3">
    <source>
        <dbReference type="Proteomes" id="UP000606044"/>
    </source>
</evidence>
<dbReference type="InterPro" id="IPR014710">
    <property type="entry name" value="RmlC-like_jellyroll"/>
</dbReference>
<dbReference type="Proteomes" id="UP000606044">
    <property type="component" value="Unassembled WGS sequence"/>
</dbReference>
<reference evidence="2" key="2">
    <citation type="submission" date="2020-09" db="EMBL/GenBank/DDBJ databases">
        <authorList>
            <person name="Sun Q."/>
            <person name="Sedlacek I."/>
        </authorList>
    </citation>
    <scope>NUCLEOTIDE SEQUENCE</scope>
    <source>
        <strain evidence="2">CCM 7897</strain>
    </source>
</reference>
<dbReference type="Pfam" id="PF07883">
    <property type="entry name" value="Cupin_2"/>
    <property type="match status" value="1"/>
</dbReference>
<dbReference type="InterPro" id="IPR013096">
    <property type="entry name" value="Cupin_2"/>
</dbReference>
<dbReference type="PANTHER" id="PTHR40112:SF1">
    <property type="entry name" value="H2HPP ISOMERASE"/>
    <property type="match status" value="1"/>
</dbReference>
<dbReference type="CDD" id="cd02238">
    <property type="entry name" value="cupin_KdgF"/>
    <property type="match status" value="1"/>
</dbReference>
<reference evidence="2" key="1">
    <citation type="journal article" date="2014" name="Int. J. Syst. Evol. Microbiol.">
        <title>Complete genome sequence of Corynebacterium casei LMG S-19264T (=DSM 44701T), isolated from a smear-ripened cheese.</title>
        <authorList>
            <consortium name="US DOE Joint Genome Institute (JGI-PGF)"/>
            <person name="Walter F."/>
            <person name="Albersmeier A."/>
            <person name="Kalinowski J."/>
            <person name="Ruckert C."/>
        </authorList>
    </citation>
    <scope>NUCLEOTIDE SEQUENCE</scope>
    <source>
        <strain evidence="2">CCM 7897</strain>
    </source>
</reference>
<proteinExistence type="predicted"/>
<sequence length="160" mass="17350">MTASISTVDLPATASAPALSTPPLVTDAPGRGIIASVSAHMATLPTLYELANQPIEQISPLVRRQYLGGTQTTFVKWMVKKGGTFALHHHSYEQITWIIEGRCEVYSQGKKFIMAAGTVLVIPPNVPHEFICTEDTIDIDFFAPARQDWLDGARSAAAAR</sequence>
<comment type="caution">
    <text evidence="2">The sequence shown here is derived from an EMBL/GenBank/DDBJ whole genome shotgun (WGS) entry which is preliminary data.</text>
</comment>
<accession>A0A917CGH5</accession>
<dbReference type="AlphaFoldDB" id="A0A917CGH5"/>
<evidence type="ECO:0000259" key="1">
    <source>
        <dbReference type="Pfam" id="PF07883"/>
    </source>
</evidence>
<feature type="domain" description="Cupin type-2" evidence="1">
    <location>
        <begin position="77"/>
        <end position="136"/>
    </location>
</feature>
<dbReference type="InterPro" id="IPR011051">
    <property type="entry name" value="RmlC_Cupin_sf"/>
</dbReference>
<dbReference type="Gene3D" id="2.60.120.10">
    <property type="entry name" value="Jelly Rolls"/>
    <property type="match status" value="1"/>
</dbReference>
<dbReference type="InterPro" id="IPR052535">
    <property type="entry name" value="Bacilysin_H2HPP_isomerase"/>
</dbReference>
<dbReference type="PANTHER" id="PTHR40112">
    <property type="entry name" value="H2HPP ISOMERASE"/>
    <property type="match status" value="1"/>
</dbReference>
<name>A0A917CGH5_9HYPH</name>
<dbReference type="EMBL" id="BMCT01000010">
    <property type="protein sequence ID" value="GGF85613.1"/>
    <property type="molecule type" value="Genomic_DNA"/>
</dbReference>
<dbReference type="RefSeq" id="WP_188583764.1">
    <property type="nucleotide sequence ID" value="NZ_BMCT01000010.1"/>
</dbReference>